<dbReference type="EMBL" id="JAERRC010000020">
    <property type="protein sequence ID" value="MBL0705178.1"/>
    <property type="molecule type" value="Genomic_DNA"/>
</dbReference>
<evidence type="ECO:0000256" key="2">
    <source>
        <dbReference type="ARBA" id="ARBA00022692"/>
    </source>
</evidence>
<sequence length="482" mass="50687">MPEAEPQSAPAPSAAPVAGTGFSDAAPATAYLPAVTEDAPIRRNVFPAAAHALSTAAPTEQAQPAHHWGLADAHIADDLVDEGLNHAHYDDYHHAEFEHGTHGAHAFVPEADHHPFDDVHGVFGEPVVAKKRKSRRARVVIGLALALALFIGASLIGVEFLKPILGIDKVKDFPGPGSGTVTVTVQPGSGAAAVASSLEKQDVVADAGTFLKAFAAAGGSLHPGDYTFKKEMKSSDAAQILVGSSNDKVIYLALSAGMRVGESLDAIAKAASVDRKDLDALNSKPADFGLPAKAKNLEGYLAPGEYRFPVGTSAKDILTKLVTTTLDKLKADGITDPAKQYDVLTVASIVQAEGGRADYGNVAGAIYNRLKPNTETNGYIQSDATVTYGLGKKSYHITEDEKADKSNPYNTYANPGLPAGPIGSPGASAIDAAAKPTPNDYLYWVTVNLDTGETKFSKTYAEHQVYAQQYNQWCQSNPGKCQ</sequence>
<protein>
    <recommendedName>
        <fullName evidence="7">Endolytic murein transglycosylase</fullName>
        <ecNumber evidence="7">4.2.2.29</ecNumber>
    </recommendedName>
    <alternativeName>
        <fullName evidence="7">Peptidoglycan lytic transglycosylase</fullName>
    </alternativeName>
    <alternativeName>
        <fullName evidence="7">Peptidoglycan polymerization terminase</fullName>
    </alternativeName>
</protein>
<comment type="function">
    <text evidence="7">Functions as a peptidoglycan terminase that cleaves nascent peptidoglycan strands endolytically to terminate their elongation.</text>
</comment>
<evidence type="ECO:0000313" key="10">
    <source>
        <dbReference type="Proteomes" id="UP000639051"/>
    </source>
</evidence>
<dbReference type="PANTHER" id="PTHR30518:SF2">
    <property type="entry name" value="ENDOLYTIC MUREIN TRANSGLYCOSYLASE"/>
    <property type="match status" value="1"/>
</dbReference>
<keyword evidence="10" id="KW-1185">Reference proteome</keyword>
<dbReference type="Proteomes" id="UP000639051">
    <property type="component" value="Unassembled WGS sequence"/>
</dbReference>
<keyword evidence="3 7" id="KW-1133">Transmembrane helix</keyword>
<comment type="similarity">
    <text evidence="7">Belongs to the transglycosylase MltG family.</text>
</comment>
<name>A0ABS1K136_9MICC</name>
<keyword evidence="2 7" id="KW-0812">Transmembrane</keyword>
<dbReference type="InterPro" id="IPR003770">
    <property type="entry name" value="MLTG-like"/>
</dbReference>
<dbReference type="EC" id="4.2.2.29" evidence="7"/>
<evidence type="ECO:0000256" key="7">
    <source>
        <dbReference type="HAMAP-Rule" id="MF_02065"/>
    </source>
</evidence>
<reference evidence="9 10" key="1">
    <citation type="submission" date="2021-01" db="EMBL/GenBank/DDBJ databases">
        <title>Genome public.</title>
        <authorList>
            <person name="Liu C."/>
            <person name="Sun Q."/>
        </authorList>
    </citation>
    <scope>NUCLEOTIDE SEQUENCE [LARGE SCALE GENOMIC DNA]</scope>
    <source>
        <strain evidence="9 10">JC656</strain>
    </source>
</reference>
<evidence type="ECO:0000256" key="8">
    <source>
        <dbReference type="SAM" id="MobiDB-lite"/>
    </source>
</evidence>
<dbReference type="PANTHER" id="PTHR30518">
    <property type="entry name" value="ENDOLYTIC MUREIN TRANSGLYCOSYLASE"/>
    <property type="match status" value="1"/>
</dbReference>
<keyword evidence="6 7" id="KW-0961">Cell wall biogenesis/degradation</keyword>
<organism evidence="9 10">
    <name type="scientific">Sinomonas cellulolyticus</name>
    <dbReference type="NCBI Taxonomy" id="2801916"/>
    <lineage>
        <taxon>Bacteria</taxon>
        <taxon>Bacillati</taxon>
        <taxon>Actinomycetota</taxon>
        <taxon>Actinomycetes</taxon>
        <taxon>Micrococcales</taxon>
        <taxon>Micrococcaceae</taxon>
        <taxon>Sinomonas</taxon>
    </lineage>
</organism>
<comment type="subcellular location">
    <subcellularLocation>
        <location evidence="7">Cell membrane</location>
        <topology evidence="7">Single-pass membrane protein</topology>
    </subcellularLocation>
</comment>
<feature type="region of interest" description="Disordered" evidence="8">
    <location>
        <begin position="1"/>
        <end position="20"/>
    </location>
</feature>
<dbReference type="Gene3D" id="3.30.1490.480">
    <property type="entry name" value="Endolytic murein transglycosylase"/>
    <property type="match status" value="1"/>
</dbReference>
<accession>A0ABS1K136</accession>
<comment type="caution">
    <text evidence="9">The sequence shown here is derived from an EMBL/GenBank/DDBJ whole genome shotgun (WGS) entry which is preliminary data.</text>
</comment>
<evidence type="ECO:0000313" key="9">
    <source>
        <dbReference type="EMBL" id="MBL0705178.1"/>
    </source>
</evidence>
<comment type="catalytic activity">
    <reaction evidence="7">
        <text>a peptidoglycan chain = a peptidoglycan chain with N-acetyl-1,6-anhydromuramyl-[peptide] at the reducing end + a peptidoglycan chain with N-acetylglucosamine at the non-reducing end.</text>
        <dbReference type="EC" id="4.2.2.29"/>
    </reaction>
</comment>
<keyword evidence="5 7" id="KW-0456">Lyase</keyword>
<gene>
    <name evidence="7 9" type="primary">mltG</name>
    <name evidence="9" type="ORF">JJE72_06605</name>
</gene>
<evidence type="ECO:0000256" key="6">
    <source>
        <dbReference type="ARBA" id="ARBA00023316"/>
    </source>
</evidence>
<proteinExistence type="inferred from homology"/>
<feature type="compositionally biased region" description="Low complexity" evidence="8">
    <location>
        <begin position="1"/>
        <end position="16"/>
    </location>
</feature>
<keyword evidence="1 7" id="KW-1003">Cell membrane</keyword>
<feature type="transmembrane region" description="Helical" evidence="7">
    <location>
        <begin position="139"/>
        <end position="161"/>
    </location>
</feature>
<dbReference type="HAMAP" id="MF_02065">
    <property type="entry name" value="MltG"/>
    <property type="match status" value="1"/>
</dbReference>
<keyword evidence="4 7" id="KW-0472">Membrane</keyword>
<evidence type="ECO:0000256" key="5">
    <source>
        <dbReference type="ARBA" id="ARBA00023239"/>
    </source>
</evidence>
<evidence type="ECO:0000256" key="3">
    <source>
        <dbReference type="ARBA" id="ARBA00022989"/>
    </source>
</evidence>
<evidence type="ECO:0000256" key="1">
    <source>
        <dbReference type="ARBA" id="ARBA00022475"/>
    </source>
</evidence>
<dbReference type="Pfam" id="PF02618">
    <property type="entry name" value="YceG"/>
    <property type="match status" value="1"/>
</dbReference>
<feature type="site" description="Important for catalytic activity" evidence="7">
    <location>
        <position position="353"/>
    </location>
</feature>
<dbReference type="NCBIfam" id="TIGR00247">
    <property type="entry name" value="endolytic transglycosylase MltG"/>
    <property type="match status" value="1"/>
</dbReference>
<evidence type="ECO:0000256" key="4">
    <source>
        <dbReference type="ARBA" id="ARBA00023136"/>
    </source>
</evidence>